<comment type="cofactor">
    <cofactor evidence="11">
        <name>a divalent metal cation</name>
        <dbReference type="ChEBI" id="CHEBI:60240"/>
    </cofactor>
    <text evidence="11">Binds 1 divalent metal cation per subunit.</text>
</comment>
<dbReference type="InterPro" id="IPR011059">
    <property type="entry name" value="Metal-dep_hydrolase_composite"/>
</dbReference>
<evidence type="ECO:0000256" key="5">
    <source>
        <dbReference type="ARBA" id="ARBA00022801"/>
    </source>
</evidence>
<accession>A0AAE0YDM9</accession>
<dbReference type="SUPFAM" id="SSF51556">
    <property type="entry name" value="Metallo-dependent hydrolases"/>
    <property type="match status" value="1"/>
</dbReference>
<dbReference type="Pfam" id="PF01979">
    <property type="entry name" value="Amidohydro_1"/>
    <property type="match status" value="1"/>
</dbReference>
<feature type="binding site" evidence="10">
    <location>
        <position position="153"/>
    </location>
    <ligand>
        <name>substrate</name>
    </ligand>
</feature>
<evidence type="ECO:0000256" key="8">
    <source>
        <dbReference type="PIRNR" id="PIRNR038994"/>
    </source>
</evidence>
<feature type="binding site" evidence="10">
    <location>
        <begin position="326"/>
        <end position="328"/>
    </location>
    <ligand>
        <name>substrate</name>
    </ligand>
</feature>
<dbReference type="GO" id="GO:0106279">
    <property type="term" value="P:negative regulation of UDP-N-acetylglucosamine biosynthetic process"/>
    <property type="evidence" value="ECO:0007669"/>
    <property type="project" value="UniProtKB-ARBA"/>
</dbReference>
<dbReference type="GO" id="GO:0008448">
    <property type="term" value="F:N-acetylglucosamine-6-phosphate deacetylase activity"/>
    <property type="evidence" value="ECO:0007669"/>
    <property type="project" value="UniProtKB-UniRule"/>
</dbReference>
<feature type="binding site" evidence="11">
    <location>
        <position position="230"/>
    </location>
    <ligand>
        <name>Zn(2+)</name>
        <dbReference type="ChEBI" id="CHEBI:29105"/>
    </ligand>
</feature>
<feature type="binding site" evidence="10">
    <location>
        <begin position="233"/>
        <end position="234"/>
    </location>
    <ligand>
        <name>substrate</name>
    </ligand>
</feature>
<dbReference type="Gene3D" id="3.20.20.140">
    <property type="entry name" value="Metal-dependent hydrolases"/>
    <property type="match status" value="1"/>
</dbReference>
<dbReference type="FunFam" id="3.20.20.140:FF:000023">
    <property type="entry name" value="N-acetylglucosamine-6-phosphate deacetylase"/>
    <property type="match status" value="1"/>
</dbReference>
<feature type="binding site" evidence="10">
    <location>
        <position position="241"/>
    </location>
    <ligand>
        <name>substrate</name>
    </ligand>
</feature>
<keyword evidence="5 8" id="KW-0378">Hydrolase</keyword>
<dbReference type="GO" id="GO:0019262">
    <property type="term" value="P:N-acetylneuraminate catabolic process"/>
    <property type="evidence" value="ECO:0007669"/>
    <property type="project" value="UniProtKB-ARBA"/>
</dbReference>
<evidence type="ECO:0000256" key="6">
    <source>
        <dbReference type="ARBA" id="ARBA00023277"/>
    </source>
</evidence>
<reference evidence="13" key="1">
    <citation type="journal article" date="2023" name="G3 (Bethesda)">
        <title>A reference genome for the long-term kleptoplast-retaining sea slug Elysia crispata morphotype clarki.</title>
        <authorList>
            <person name="Eastman K.E."/>
            <person name="Pendleton A.L."/>
            <person name="Shaikh M.A."/>
            <person name="Suttiyut T."/>
            <person name="Ogas R."/>
            <person name="Tomko P."/>
            <person name="Gavelis G."/>
            <person name="Widhalm J.R."/>
            <person name="Wisecaver J.H."/>
        </authorList>
    </citation>
    <scope>NUCLEOTIDE SEQUENCE</scope>
    <source>
        <strain evidence="13">ECLA1</strain>
    </source>
</reference>
<organism evidence="13 14">
    <name type="scientific">Elysia crispata</name>
    <name type="common">lettuce slug</name>
    <dbReference type="NCBI Taxonomy" id="231223"/>
    <lineage>
        <taxon>Eukaryota</taxon>
        <taxon>Metazoa</taxon>
        <taxon>Spiralia</taxon>
        <taxon>Lophotrochozoa</taxon>
        <taxon>Mollusca</taxon>
        <taxon>Gastropoda</taxon>
        <taxon>Heterobranchia</taxon>
        <taxon>Euthyneura</taxon>
        <taxon>Panpulmonata</taxon>
        <taxon>Sacoglossa</taxon>
        <taxon>Placobranchoidea</taxon>
        <taxon>Plakobranchidae</taxon>
        <taxon>Elysia</taxon>
    </lineage>
</organism>
<dbReference type="PIRSF" id="PIRSF038994">
    <property type="entry name" value="NagA"/>
    <property type="match status" value="1"/>
</dbReference>
<feature type="binding site" evidence="11">
    <location>
        <position position="142"/>
    </location>
    <ligand>
        <name>Zn(2+)</name>
        <dbReference type="ChEBI" id="CHEBI:29105"/>
    </ligand>
</feature>
<comment type="catalytic activity">
    <reaction evidence="7 8">
        <text>N-acetyl-D-glucosamine 6-phosphate + H2O = D-glucosamine 6-phosphate + acetate</text>
        <dbReference type="Rhea" id="RHEA:22936"/>
        <dbReference type="ChEBI" id="CHEBI:15377"/>
        <dbReference type="ChEBI" id="CHEBI:30089"/>
        <dbReference type="ChEBI" id="CHEBI:57513"/>
        <dbReference type="ChEBI" id="CHEBI:58725"/>
        <dbReference type="EC" id="3.5.1.25"/>
    </reaction>
</comment>
<evidence type="ECO:0000256" key="4">
    <source>
        <dbReference type="ARBA" id="ARBA00022723"/>
    </source>
</evidence>
<evidence type="ECO:0000259" key="12">
    <source>
        <dbReference type="Pfam" id="PF01979"/>
    </source>
</evidence>
<protein>
    <recommendedName>
        <fullName evidence="3 8">N-acetylglucosamine-6-phosphate deacetylase</fullName>
        <ecNumber evidence="2 8">3.5.1.25</ecNumber>
    </recommendedName>
</protein>
<keyword evidence="6 8" id="KW-0119">Carbohydrate metabolism</keyword>
<evidence type="ECO:0000256" key="7">
    <source>
        <dbReference type="ARBA" id="ARBA00047647"/>
    </source>
</evidence>
<evidence type="ECO:0000256" key="11">
    <source>
        <dbReference type="PIRSR" id="PIRSR038994-3"/>
    </source>
</evidence>
<feature type="binding site" evidence="10">
    <location>
        <position position="270"/>
    </location>
    <ligand>
        <name>substrate</name>
    </ligand>
</feature>
<comment type="caution">
    <text evidence="13">The sequence shown here is derived from an EMBL/GenBank/DDBJ whole genome shotgun (WGS) entry which is preliminary data.</text>
</comment>
<dbReference type="NCBIfam" id="TIGR00221">
    <property type="entry name" value="nagA"/>
    <property type="match status" value="1"/>
</dbReference>
<dbReference type="PANTHER" id="PTHR11113">
    <property type="entry name" value="N-ACETYLGLUCOSAMINE-6-PHOSPHATE DEACETYLASE"/>
    <property type="match status" value="1"/>
</dbReference>
<dbReference type="InterPro" id="IPR003764">
    <property type="entry name" value="GlcNAc_6-P_deAcase"/>
</dbReference>
<evidence type="ECO:0000256" key="2">
    <source>
        <dbReference type="ARBA" id="ARBA00011899"/>
    </source>
</evidence>
<sequence length="403" mass="44331">MAPSSAKGHGYLYQYTNCRILRDGKIIREDLWVRDGRIMNPEVLFFVEKVNADQRIDCDDLIIAPGLIDVQINGGYGYDFSTESQVEEGIKRVSQGVFACGVTSFCPTVITSPPHVYKKILPKIKKRNGSKEGAGILGVHVEGPFIDQEKRGAHPQQLIRDYDNGFQDVLDVYGDLSNVAMITLAPEKQNTPEVIQEFCKRGIVVSVGHSNANLIQGEEAVRSGARFITHLFNAMLPFHHRDPHLVGLLTSDQLPQNRKVYYGLISDGIHTHPAALRIAHRVHPEGIVLVTDAIQATFLPDGTYPFGEQTVVVKGKHSYLKDTNTLAGSLASLDDCVRLFAKETGCGPELALEAASLHPAQMLGIADKKGTLNFDSDADFIMLDNDLNVKSTFISGECVYKAK</sequence>
<name>A0AAE0YDM9_9GAST</name>
<dbReference type="GO" id="GO:0006046">
    <property type="term" value="P:N-acetylglucosamine catabolic process"/>
    <property type="evidence" value="ECO:0007669"/>
    <property type="project" value="TreeGrafter"/>
</dbReference>
<evidence type="ECO:0000313" key="13">
    <source>
        <dbReference type="EMBL" id="KAK3741654.1"/>
    </source>
</evidence>
<evidence type="ECO:0000256" key="10">
    <source>
        <dbReference type="PIRSR" id="PIRSR038994-2"/>
    </source>
</evidence>
<evidence type="ECO:0000256" key="3">
    <source>
        <dbReference type="ARBA" id="ARBA00018029"/>
    </source>
</evidence>
<dbReference type="AlphaFoldDB" id="A0AAE0YDM9"/>
<dbReference type="EMBL" id="JAWDGP010006410">
    <property type="protein sequence ID" value="KAK3741654.1"/>
    <property type="molecule type" value="Genomic_DNA"/>
</dbReference>
<dbReference type="InterPro" id="IPR032466">
    <property type="entry name" value="Metal_Hydrolase"/>
</dbReference>
<evidence type="ECO:0000313" key="14">
    <source>
        <dbReference type="Proteomes" id="UP001283361"/>
    </source>
</evidence>
<feature type="active site" description="Proton donor/acceptor" evidence="9">
    <location>
        <position position="292"/>
    </location>
</feature>
<dbReference type="CDD" id="cd00854">
    <property type="entry name" value="NagA"/>
    <property type="match status" value="1"/>
</dbReference>
<keyword evidence="4 11" id="KW-0479">Metal-binding</keyword>
<dbReference type="SUPFAM" id="SSF51338">
    <property type="entry name" value="Composite domain of metallo-dependent hydrolases"/>
    <property type="match status" value="1"/>
</dbReference>
<evidence type="ECO:0000256" key="9">
    <source>
        <dbReference type="PIRSR" id="PIRSR038994-1"/>
    </source>
</evidence>
<dbReference type="Proteomes" id="UP001283361">
    <property type="component" value="Unassembled WGS sequence"/>
</dbReference>
<feature type="binding site" evidence="11">
    <location>
        <position position="209"/>
    </location>
    <ligand>
        <name>Zn(2+)</name>
        <dbReference type="ChEBI" id="CHEBI:29105"/>
    </ligand>
</feature>
<comment type="similarity">
    <text evidence="1 8">Belongs to the metallo-dependent hydrolases superfamily. NagA family.</text>
</comment>
<dbReference type="GO" id="GO:0046872">
    <property type="term" value="F:metal ion binding"/>
    <property type="evidence" value="ECO:0007669"/>
    <property type="project" value="UniProtKB-KW"/>
</dbReference>
<evidence type="ECO:0000256" key="1">
    <source>
        <dbReference type="ARBA" id="ARBA00010716"/>
    </source>
</evidence>
<keyword evidence="14" id="KW-1185">Reference proteome</keyword>
<gene>
    <name evidence="13" type="ORF">RRG08_011037</name>
</gene>
<dbReference type="InterPro" id="IPR006680">
    <property type="entry name" value="Amidohydro-rel"/>
</dbReference>
<dbReference type="EC" id="3.5.1.25" evidence="2 8"/>
<feature type="domain" description="Amidohydrolase-related" evidence="12">
    <location>
        <begin position="62"/>
        <end position="398"/>
    </location>
</feature>
<dbReference type="Gene3D" id="2.30.40.10">
    <property type="entry name" value="Urease, subunit C, domain 1"/>
    <property type="match status" value="1"/>
</dbReference>
<proteinExistence type="inferred from homology"/>
<dbReference type="PANTHER" id="PTHR11113:SF14">
    <property type="entry name" value="N-ACETYLGLUCOSAMINE-6-PHOSPHATE DEACETYLASE"/>
    <property type="match status" value="1"/>
</dbReference>